<comment type="caution">
    <text evidence="4">The sequence shown here is derived from an EMBL/GenBank/DDBJ whole genome shotgun (WGS) entry which is preliminary data.</text>
</comment>
<protein>
    <submittedName>
        <fullName evidence="4">Shikimate dehydrogenase</fullName>
        <ecNumber evidence="4">1.1.1.25</ecNumber>
    </submittedName>
</protein>
<evidence type="ECO:0000256" key="1">
    <source>
        <dbReference type="ARBA" id="ARBA00004871"/>
    </source>
</evidence>
<accession>A0ABW4PZZ2</accession>
<dbReference type="InterPro" id="IPR036291">
    <property type="entry name" value="NAD(P)-bd_dom_sf"/>
</dbReference>
<dbReference type="SUPFAM" id="SSF51735">
    <property type="entry name" value="NAD(P)-binding Rossmann-fold domains"/>
    <property type="match status" value="1"/>
</dbReference>
<dbReference type="GO" id="GO:0004764">
    <property type="term" value="F:shikimate 3-dehydrogenase (NADP+) activity"/>
    <property type="evidence" value="ECO:0007669"/>
    <property type="project" value="UniProtKB-EC"/>
</dbReference>
<evidence type="ECO:0000256" key="2">
    <source>
        <dbReference type="ARBA" id="ARBA00023141"/>
    </source>
</evidence>
<evidence type="ECO:0000259" key="3">
    <source>
        <dbReference type="Pfam" id="PF08501"/>
    </source>
</evidence>
<dbReference type="Gene3D" id="3.40.50.10860">
    <property type="entry name" value="Leucine Dehydrogenase, chain A, domain 1"/>
    <property type="match status" value="1"/>
</dbReference>
<keyword evidence="5" id="KW-1185">Reference proteome</keyword>
<name>A0ABW4PZZ2_9MICO</name>
<dbReference type="PANTHER" id="PTHR21089:SF1">
    <property type="entry name" value="BIFUNCTIONAL 3-DEHYDROQUINATE DEHYDRATASE_SHIKIMATE DEHYDROGENASE, CHLOROPLASTIC"/>
    <property type="match status" value="1"/>
</dbReference>
<proteinExistence type="predicted"/>
<gene>
    <name evidence="4" type="ORF">ACFSDA_12295</name>
</gene>
<dbReference type="SUPFAM" id="SSF53223">
    <property type="entry name" value="Aminoacid dehydrogenase-like, N-terminal domain"/>
    <property type="match status" value="1"/>
</dbReference>
<dbReference type="Proteomes" id="UP001597280">
    <property type="component" value="Unassembled WGS sequence"/>
</dbReference>
<dbReference type="EMBL" id="JBHUFL010000003">
    <property type="protein sequence ID" value="MFD1835849.1"/>
    <property type="molecule type" value="Genomic_DNA"/>
</dbReference>
<evidence type="ECO:0000313" key="5">
    <source>
        <dbReference type="Proteomes" id="UP001597280"/>
    </source>
</evidence>
<keyword evidence="2" id="KW-0057">Aromatic amino acid biosynthesis</keyword>
<dbReference type="InterPro" id="IPR022893">
    <property type="entry name" value="Shikimate_DH_fam"/>
</dbReference>
<feature type="domain" description="Shikimate dehydrogenase substrate binding N-terminal" evidence="3">
    <location>
        <begin position="6"/>
        <end position="88"/>
    </location>
</feature>
<keyword evidence="2" id="KW-0028">Amino-acid biosynthesis</keyword>
<dbReference type="PANTHER" id="PTHR21089">
    <property type="entry name" value="SHIKIMATE DEHYDROGENASE"/>
    <property type="match status" value="1"/>
</dbReference>
<reference evidence="5" key="1">
    <citation type="journal article" date="2019" name="Int. J. Syst. Evol. Microbiol.">
        <title>The Global Catalogue of Microorganisms (GCM) 10K type strain sequencing project: providing services to taxonomists for standard genome sequencing and annotation.</title>
        <authorList>
            <consortium name="The Broad Institute Genomics Platform"/>
            <consortium name="The Broad Institute Genome Sequencing Center for Infectious Disease"/>
            <person name="Wu L."/>
            <person name="Ma J."/>
        </authorList>
    </citation>
    <scope>NUCLEOTIDE SEQUENCE [LARGE SCALE GENOMIC DNA]</scope>
    <source>
        <strain evidence="5">JCM 11650</strain>
    </source>
</reference>
<evidence type="ECO:0000313" key="4">
    <source>
        <dbReference type="EMBL" id="MFD1835849.1"/>
    </source>
</evidence>
<dbReference type="InterPro" id="IPR013708">
    <property type="entry name" value="Shikimate_DH-bd_N"/>
</dbReference>
<dbReference type="Pfam" id="PF08501">
    <property type="entry name" value="Shikimate_dh_N"/>
    <property type="match status" value="1"/>
</dbReference>
<comment type="pathway">
    <text evidence="1">Metabolic intermediate biosynthesis; chorismate biosynthesis; chorismate from D-erythrose 4-phosphate and phosphoenolpyruvate: step 4/7.</text>
</comment>
<keyword evidence="4" id="KW-0560">Oxidoreductase</keyword>
<dbReference type="NCBIfam" id="NF001311">
    <property type="entry name" value="PRK00258.1-3"/>
    <property type="match status" value="1"/>
</dbReference>
<organism evidence="4 5">
    <name type="scientific">Brachybacterium rhamnosum</name>
    <dbReference type="NCBI Taxonomy" id="173361"/>
    <lineage>
        <taxon>Bacteria</taxon>
        <taxon>Bacillati</taxon>
        <taxon>Actinomycetota</taxon>
        <taxon>Actinomycetes</taxon>
        <taxon>Micrococcales</taxon>
        <taxon>Dermabacteraceae</taxon>
        <taxon>Brachybacterium</taxon>
    </lineage>
</organism>
<dbReference type="InterPro" id="IPR046346">
    <property type="entry name" value="Aminoacid_DH-like_N_sf"/>
</dbReference>
<dbReference type="RefSeq" id="WP_343905061.1">
    <property type="nucleotide sequence ID" value="NZ_BAAAIS010000003.1"/>
</dbReference>
<sequence length="276" mass="28910">MRRFAVVGSPIEHSLSPLLHAVAYRELGIEDAVYERHEVGAGELAGFLLGDGADLQGLSVTMPGKPEAFALAAEHDDTSADLGVANTLVRRADGSWRAENHDVHGIVAALRDHGAGTVRFAGVLGSGATALSAALALCRMGAQEILLSARRPERLTPVVDLVSSQGADARIVPWDGAAELLGTEVVVSALAAAGARAVAEEWRARPDLPVVPLLLDVLYDPWPAPLAGLLGERGTQVANGLEMLVHQADMQIRSMVGAPSAPVAAMLDAAREQLRR</sequence>
<dbReference type="Gene3D" id="3.40.50.720">
    <property type="entry name" value="NAD(P)-binding Rossmann-like Domain"/>
    <property type="match status" value="1"/>
</dbReference>
<dbReference type="EC" id="1.1.1.25" evidence="4"/>